<keyword evidence="9" id="KW-1185">Reference proteome</keyword>
<feature type="transmembrane region" description="Helical" evidence="6">
    <location>
        <begin position="257"/>
        <end position="274"/>
    </location>
</feature>
<gene>
    <name evidence="8" type="ORF">KSX_69420</name>
</gene>
<dbReference type="Proteomes" id="UP000612362">
    <property type="component" value="Unassembled WGS sequence"/>
</dbReference>
<evidence type="ECO:0000313" key="8">
    <source>
        <dbReference type="EMBL" id="GHO48779.1"/>
    </source>
</evidence>
<dbReference type="SUPFAM" id="SSF103473">
    <property type="entry name" value="MFS general substrate transporter"/>
    <property type="match status" value="1"/>
</dbReference>
<evidence type="ECO:0000256" key="3">
    <source>
        <dbReference type="ARBA" id="ARBA00022692"/>
    </source>
</evidence>
<name>A0A8J3I3S1_9CHLR</name>
<dbReference type="PANTHER" id="PTHR23513">
    <property type="entry name" value="INTEGRAL MEMBRANE EFFLUX PROTEIN-RELATED"/>
    <property type="match status" value="1"/>
</dbReference>
<dbReference type="AlphaFoldDB" id="A0A8J3I3S1"/>
<evidence type="ECO:0000256" key="4">
    <source>
        <dbReference type="ARBA" id="ARBA00022989"/>
    </source>
</evidence>
<evidence type="ECO:0000256" key="1">
    <source>
        <dbReference type="ARBA" id="ARBA00004651"/>
    </source>
</evidence>
<dbReference type="PANTHER" id="PTHR23513:SF6">
    <property type="entry name" value="MAJOR FACILITATOR SUPERFAMILY ASSOCIATED DOMAIN-CONTAINING PROTEIN"/>
    <property type="match status" value="1"/>
</dbReference>
<feature type="transmembrane region" description="Helical" evidence="6">
    <location>
        <begin position="12"/>
        <end position="38"/>
    </location>
</feature>
<dbReference type="Gene3D" id="1.20.1250.20">
    <property type="entry name" value="MFS general substrate transporter like domains"/>
    <property type="match status" value="1"/>
</dbReference>
<evidence type="ECO:0000256" key="5">
    <source>
        <dbReference type="ARBA" id="ARBA00023136"/>
    </source>
</evidence>
<feature type="transmembrane region" description="Helical" evidence="6">
    <location>
        <begin position="286"/>
        <end position="319"/>
    </location>
</feature>
<dbReference type="InterPro" id="IPR036259">
    <property type="entry name" value="MFS_trans_sf"/>
</dbReference>
<keyword evidence="4 6" id="KW-1133">Transmembrane helix</keyword>
<feature type="transmembrane region" description="Helical" evidence="6">
    <location>
        <begin position="50"/>
        <end position="68"/>
    </location>
</feature>
<dbReference type="InterPro" id="IPR011701">
    <property type="entry name" value="MFS"/>
</dbReference>
<accession>A0A8J3I3S1</accession>
<dbReference type="EMBL" id="BNJF01000004">
    <property type="protein sequence ID" value="GHO48779.1"/>
    <property type="molecule type" value="Genomic_DNA"/>
</dbReference>
<dbReference type="InterPro" id="IPR020846">
    <property type="entry name" value="MFS_dom"/>
</dbReference>
<evidence type="ECO:0000259" key="7">
    <source>
        <dbReference type="PROSITE" id="PS50850"/>
    </source>
</evidence>
<comment type="subcellular location">
    <subcellularLocation>
        <location evidence="1">Cell membrane</location>
        <topology evidence="1">Multi-pass membrane protein</topology>
    </subcellularLocation>
</comment>
<feature type="transmembrane region" description="Helical" evidence="6">
    <location>
        <begin position="103"/>
        <end position="126"/>
    </location>
</feature>
<keyword evidence="2" id="KW-1003">Cell membrane</keyword>
<proteinExistence type="predicted"/>
<keyword evidence="3 6" id="KW-0812">Transmembrane</keyword>
<feature type="transmembrane region" description="Helical" evidence="6">
    <location>
        <begin position="222"/>
        <end position="245"/>
    </location>
</feature>
<protein>
    <submittedName>
        <fullName evidence="8">MFS transporter</fullName>
    </submittedName>
</protein>
<evidence type="ECO:0000256" key="6">
    <source>
        <dbReference type="SAM" id="Phobius"/>
    </source>
</evidence>
<dbReference type="CDD" id="cd06173">
    <property type="entry name" value="MFS_MefA_like"/>
    <property type="match status" value="1"/>
</dbReference>
<feature type="domain" description="Major facilitator superfamily (MFS) profile" evidence="7">
    <location>
        <begin position="10"/>
        <end position="394"/>
    </location>
</feature>
<evidence type="ECO:0000256" key="2">
    <source>
        <dbReference type="ARBA" id="ARBA00022475"/>
    </source>
</evidence>
<dbReference type="GO" id="GO:0005886">
    <property type="term" value="C:plasma membrane"/>
    <property type="evidence" value="ECO:0007669"/>
    <property type="project" value="UniProtKB-SubCell"/>
</dbReference>
<feature type="transmembrane region" description="Helical" evidence="6">
    <location>
        <begin position="75"/>
        <end position="97"/>
    </location>
</feature>
<dbReference type="PROSITE" id="PS50850">
    <property type="entry name" value="MFS"/>
    <property type="match status" value="1"/>
</dbReference>
<sequence length="421" mass="45563">MNTPLWKQRNFMLLWSGQLISWMGTEVSGIALPLVVLALTGSSVQAGGVAAIRGFVYIFWAIPAGVLIDRWNRKIVMILANLGSGLAMGSITLALAFHTLSVTQLYIISAIEGSCFVFANLGRFAAFPRVVSKEQFPAAAAQSGAASNIALLVGPPCGGWLYQATGGALAFFVDALSYGINAFSLFFITTSLGPETSPDRTAIHHEIKEAFVWLWHQPLLRFLTILTAGRTILSAGLYLLIIILAKEHHTPSSLTGLLFAIGAGGGILGSLAAAKIQSHISLKKSLLMVSLMSFLTFSFYLFALNYILLAGITMLFYAIDPLYDVTTSSYSVKVIPDRIRGRVLSLMRMVVLGAYSFGFFLTGNLLQYLGSRWTTAIYSLLLLLLFLATAKNKHLVFTKDVIPSTGDSKRVTVPASEDRSS</sequence>
<keyword evidence="5 6" id="KW-0472">Membrane</keyword>
<comment type="caution">
    <text evidence="8">The sequence shown here is derived from an EMBL/GenBank/DDBJ whole genome shotgun (WGS) entry which is preliminary data.</text>
</comment>
<dbReference type="GO" id="GO:0022857">
    <property type="term" value="F:transmembrane transporter activity"/>
    <property type="evidence" value="ECO:0007669"/>
    <property type="project" value="InterPro"/>
</dbReference>
<reference evidence="8" key="1">
    <citation type="submission" date="2020-10" db="EMBL/GenBank/DDBJ databases">
        <title>Taxonomic study of unclassified bacteria belonging to the class Ktedonobacteria.</title>
        <authorList>
            <person name="Yabe S."/>
            <person name="Wang C.M."/>
            <person name="Zheng Y."/>
            <person name="Sakai Y."/>
            <person name="Cavaletti L."/>
            <person name="Monciardini P."/>
            <person name="Donadio S."/>
        </authorList>
    </citation>
    <scope>NUCLEOTIDE SEQUENCE</scope>
    <source>
        <strain evidence="8">SOSP1-1</strain>
    </source>
</reference>
<feature type="transmembrane region" description="Helical" evidence="6">
    <location>
        <begin position="339"/>
        <end position="361"/>
    </location>
</feature>
<dbReference type="Pfam" id="PF07690">
    <property type="entry name" value="MFS_1"/>
    <property type="match status" value="1"/>
</dbReference>
<evidence type="ECO:0000313" key="9">
    <source>
        <dbReference type="Proteomes" id="UP000612362"/>
    </source>
</evidence>
<organism evidence="8 9">
    <name type="scientific">Ktedonospora formicarum</name>
    <dbReference type="NCBI Taxonomy" id="2778364"/>
    <lineage>
        <taxon>Bacteria</taxon>
        <taxon>Bacillati</taxon>
        <taxon>Chloroflexota</taxon>
        <taxon>Ktedonobacteria</taxon>
        <taxon>Ktedonobacterales</taxon>
        <taxon>Ktedonobacteraceae</taxon>
        <taxon>Ktedonospora</taxon>
    </lineage>
</organism>
<feature type="transmembrane region" description="Helical" evidence="6">
    <location>
        <begin position="373"/>
        <end position="390"/>
    </location>
</feature>